<protein>
    <submittedName>
        <fullName evidence="1">Uncharacterized protein</fullName>
    </submittedName>
</protein>
<dbReference type="InterPro" id="IPR029052">
    <property type="entry name" value="Metallo-depent_PP-like"/>
</dbReference>
<reference evidence="1 2" key="1">
    <citation type="journal article" date="2015" name="Nature">
        <title>rRNA introns, odd ribosomes, and small enigmatic genomes across a large radiation of phyla.</title>
        <authorList>
            <person name="Brown C.T."/>
            <person name="Hug L.A."/>
            <person name="Thomas B.C."/>
            <person name="Sharon I."/>
            <person name="Castelle C.J."/>
            <person name="Singh A."/>
            <person name="Wilkins M.J."/>
            <person name="Williams K.H."/>
            <person name="Banfield J.F."/>
        </authorList>
    </citation>
    <scope>NUCLEOTIDE SEQUENCE [LARGE SCALE GENOMIC DNA]</scope>
</reference>
<comment type="caution">
    <text evidence="1">The sequence shown here is derived from an EMBL/GenBank/DDBJ whole genome shotgun (WGS) entry which is preliminary data.</text>
</comment>
<accession>A0A0G1SGH3</accession>
<dbReference type="EMBL" id="LCMI01000011">
    <property type="protein sequence ID" value="KKU32445.1"/>
    <property type="molecule type" value="Genomic_DNA"/>
</dbReference>
<evidence type="ECO:0000313" key="1">
    <source>
        <dbReference type="EMBL" id="KKU32445.1"/>
    </source>
</evidence>
<evidence type="ECO:0000313" key="2">
    <source>
        <dbReference type="Proteomes" id="UP000034794"/>
    </source>
</evidence>
<dbReference type="AlphaFoldDB" id="A0A0G1SGH3"/>
<dbReference type="Proteomes" id="UP000034794">
    <property type="component" value="Unassembled WGS sequence"/>
</dbReference>
<gene>
    <name evidence="1" type="ORF">UX47_C0011G0006</name>
</gene>
<sequence>MAQKEQGKLLRTVSVYPPDRTNIERIKDYRSHHETGQRLEIDNRGKLVVTQEVLDMAPKQIIVLSDWHLGSKASDLEAMDELLAYVLSNPDVLVIFAGDEIEGWSSGKHSQSIDSKADADAQTQLEFMRMMYFEPLANAGRILGMVSEYWAHPGWMAENTMNTWRAMIGDLDIKLIQNGGTLILKFPNGYEHDIKVWHNPPKGSKFDEVDGQRMVMQNTSESSRPKGSVAGHIHRMQVAEEVYAGAKHKVYYVSAGTVKGTNPNGPTDLYGTQLGLSRPEPQGEVVTVVPKKGRREDMNMPSANLRQAQTAIDAVTLLDRVEQLGKREELLELIRDPKKGVETGPLISYPTGSNRLGARYVEDRPAGKVMVGGETVKNPYSKIEMKAPYSTLNLDIRTELPVALELVANARIGSTLEGFKDLQGFMREVAENPHRLVLFLRNMIDKDAGRLPDRIDVLDRFAQLIGKEGERTNYQTLAIMMCESMRQSAWKGKVGKEPEQLPVAPGSYVATKTGIPLIHHLSLLKLSIGPGEGRKTIYPVVTADKAEGHGSGSKPEWALQRLYDLHIHEKPGLVVGTHMPNAGAATFYDGSNAYTKFPMLVAPGWWAKAVDSIGKGNVKPGAEPGQAVIFMPGKTQDDYLAFPTVSREETEYMHDALMLLKGLEIMGLKEKVLGKKK</sequence>
<organism evidence="1 2">
    <name type="scientific">Candidatus Collierbacteria bacterium GW2011_GWA2_46_26</name>
    <dbReference type="NCBI Taxonomy" id="1618381"/>
    <lineage>
        <taxon>Bacteria</taxon>
        <taxon>Candidatus Collieribacteriota</taxon>
    </lineage>
</organism>
<proteinExistence type="predicted"/>
<dbReference type="SUPFAM" id="SSF56300">
    <property type="entry name" value="Metallo-dependent phosphatases"/>
    <property type="match status" value="1"/>
</dbReference>
<name>A0A0G1SGH3_9BACT</name>